<protein>
    <submittedName>
        <fullName evidence="2">DUF4810 domain-containing protein</fullName>
    </submittedName>
</protein>
<evidence type="ECO:0000313" key="2">
    <source>
        <dbReference type="EMBL" id="RJF89580.1"/>
    </source>
</evidence>
<dbReference type="PIRSF" id="PIRSF020555">
    <property type="entry name" value="UCP020555"/>
    <property type="match status" value="1"/>
</dbReference>
<dbReference type="Pfam" id="PF16068">
    <property type="entry name" value="DUF4810"/>
    <property type="match status" value="1"/>
</dbReference>
<comment type="caution">
    <text evidence="2">The sequence shown here is derived from an EMBL/GenBank/DDBJ whole genome shotgun (WGS) entry which is preliminary data.</text>
</comment>
<accession>A0A418WHV3</accession>
<reference evidence="2 3" key="1">
    <citation type="submission" date="2018-09" db="EMBL/GenBank/DDBJ databases">
        <authorList>
            <person name="Zhu H."/>
        </authorList>
    </citation>
    <scope>NUCLEOTIDE SEQUENCE [LARGE SCALE GENOMIC DNA]</scope>
    <source>
        <strain evidence="2 3">K1W22B-8</strain>
    </source>
</reference>
<evidence type="ECO:0000256" key="1">
    <source>
        <dbReference type="PROSITE-ProRule" id="PRU00339"/>
    </source>
</evidence>
<dbReference type="AlphaFoldDB" id="A0A418WHV3"/>
<dbReference type="PROSITE" id="PS50005">
    <property type="entry name" value="TPR"/>
    <property type="match status" value="1"/>
</dbReference>
<proteinExistence type="predicted"/>
<dbReference type="EMBL" id="QYUK01000011">
    <property type="protein sequence ID" value="RJF89580.1"/>
    <property type="molecule type" value="Genomic_DNA"/>
</dbReference>
<dbReference type="OrthoDB" id="9800218at2"/>
<feature type="repeat" description="TPR" evidence="1">
    <location>
        <begin position="64"/>
        <end position="97"/>
    </location>
</feature>
<evidence type="ECO:0000313" key="3">
    <source>
        <dbReference type="Proteomes" id="UP000284605"/>
    </source>
</evidence>
<gene>
    <name evidence="2" type="ORF">D3874_23575</name>
</gene>
<dbReference type="PROSITE" id="PS51257">
    <property type="entry name" value="PROKAR_LIPOPROTEIN"/>
    <property type="match status" value="1"/>
</dbReference>
<keyword evidence="1" id="KW-0802">TPR repeat</keyword>
<dbReference type="Proteomes" id="UP000284605">
    <property type="component" value="Unassembled WGS sequence"/>
</dbReference>
<keyword evidence="3" id="KW-1185">Reference proteome</keyword>
<dbReference type="RefSeq" id="WP_119781613.1">
    <property type="nucleotide sequence ID" value="NZ_QYUK01000011.1"/>
</dbReference>
<organism evidence="2 3">
    <name type="scientific">Oleomonas cavernae</name>
    <dbReference type="NCBI Taxonomy" id="2320859"/>
    <lineage>
        <taxon>Bacteria</taxon>
        <taxon>Pseudomonadati</taxon>
        <taxon>Pseudomonadota</taxon>
        <taxon>Alphaproteobacteria</taxon>
        <taxon>Acetobacterales</taxon>
        <taxon>Acetobacteraceae</taxon>
        <taxon>Oleomonas</taxon>
    </lineage>
</organism>
<name>A0A418WHV3_9PROT</name>
<dbReference type="InterPro" id="IPR014508">
    <property type="entry name" value="UCP020555_TPR-like"/>
</dbReference>
<dbReference type="InterPro" id="IPR019734">
    <property type="entry name" value="TPR_rpt"/>
</dbReference>
<sequence>MKHLVSLALGAALLAGCAPQTRFEWGSYQESLYLYAKAPDQRDAYRKSLQDAIDKGKQTNRLAPGLQAELGYLYLEEGDKGRAIQLFEDEMAQFPESRPFLTDMIKRLQGAPVPAPTAAAAPEVQS</sequence>